<gene>
    <name evidence="2" type="ORF">J5A65_13795</name>
</gene>
<protein>
    <submittedName>
        <fullName evidence="2">SDR family NAD(P)-dependent oxidoreductase</fullName>
    </submittedName>
</protein>
<keyword evidence="1" id="KW-0560">Oxidoreductase</keyword>
<evidence type="ECO:0000313" key="2">
    <source>
        <dbReference type="EMBL" id="QUC07966.1"/>
    </source>
</evidence>
<dbReference type="PANTHER" id="PTHR43157">
    <property type="entry name" value="PHOSPHATIDYLINOSITOL-GLYCAN BIOSYNTHESIS CLASS F PROTEIN-RELATED"/>
    <property type="match status" value="1"/>
</dbReference>
<dbReference type="PRINTS" id="PR00081">
    <property type="entry name" value="GDHRDH"/>
</dbReference>
<name>A0ABX7Y4I2_9ACTN</name>
<dbReference type="Proteomes" id="UP000678513">
    <property type="component" value="Chromosome"/>
</dbReference>
<proteinExistence type="predicted"/>
<dbReference type="InterPro" id="IPR036291">
    <property type="entry name" value="NAD(P)-bd_dom_sf"/>
</dbReference>
<dbReference type="SUPFAM" id="SSF51735">
    <property type="entry name" value="NAD(P)-binding Rossmann-fold domains"/>
    <property type="match status" value="1"/>
</dbReference>
<evidence type="ECO:0000313" key="3">
    <source>
        <dbReference type="Proteomes" id="UP000678513"/>
    </source>
</evidence>
<evidence type="ECO:0000256" key="1">
    <source>
        <dbReference type="ARBA" id="ARBA00023002"/>
    </source>
</evidence>
<accession>A0ABX7Y4I2</accession>
<organism evidence="2 3">
    <name type="scientific">Arachnia rubra</name>
    <dbReference type="NCBI Taxonomy" id="1547448"/>
    <lineage>
        <taxon>Bacteria</taxon>
        <taxon>Bacillati</taxon>
        <taxon>Actinomycetota</taxon>
        <taxon>Actinomycetes</taxon>
        <taxon>Propionibacteriales</taxon>
        <taxon>Propionibacteriaceae</taxon>
        <taxon>Arachnia</taxon>
    </lineage>
</organism>
<dbReference type="EMBL" id="CP072384">
    <property type="protein sequence ID" value="QUC07966.1"/>
    <property type="molecule type" value="Genomic_DNA"/>
</dbReference>
<dbReference type="RefSeq" id="WP_212323310.1">
    <property type="nucleotide sequence ID" value="NZ_AP024463.1"/>
</dbReference>
<dbReference type="InterPro" id="IPR002347">
    <property type="entry name" value="SDR_fam"/>
</dbReference>
<dbReference type="Pfam" id="PF00106">
    <property type="entry name" value="adh_short"/>
    <property type="match status" value="1"/>
</dbReference>
<sequence length="253" mass="27136">MARIFITGSTEGLGRNAAEELLDAGHDVVVHARNQQRAAALDDLVARGADLVVGDLAQAEEVKELAEAVNSLGRMDAVIHNAGAANNPKSTHPGNPKALLPVNVVAPYLLTALIERPSRLVYLSSGMHLSGQPGLSGIDWSGERETRTYADSKLLLTTLVFHIARLWPHVLSNAVCPGWVPTRMGGPAATDDLTLGHKTQTWLAVSDDPEAQVSGEYWHHQQRQDPHPATRDPKLQQELAAALADHAGVPLKP</sequence>
<reference evidence="2 3" key="1">
    <citation type="submission" date="2021-03" db="EMBL/GenBank/DDBJ databases">
        <title>Human Oral Microbial Genomes.</title>
        <authorList>
            <person name="Johnston C.D."/>
            <person name="Chen T."/>
            <person name="Dewhirst F.E."/>
        </authorList>
    </citation>
    <scope>NUCLEOTIDE SEQUENCE [LARGE SCALE GENOMIC DNA]</scope>
    <source>
        <strain evidence="2 3">DSMZ 100122</strain>
    </source>
</reference>
<keyword evidence="3" id="KW-1185">Reference proteome</keyword>
<dbReference type="Gene3D" id="3.40.50.720">
    <property type="entry name" value="NAD(P)-binding Rossmann-like Domain"/>
    <property type="match status" value="1"/>
</dbReference>
<dbReference type="PANTHER" id="PTHR43157:SF31">
    <property type="entry name" value="PHOSPHATIDYLINOSITOL-GLYCAN BIOSYNTHESIS CLASS F PROTEIN"/>
    <property type="match status" value="1"/>
</dbReference>